<dbReference type="SUPFAM" id="SSF50022">
    <property type="entry name" value="ISP domain"/>
    <property type="match status" value="1"/>
</dbReference>
<reference evidence="6 7" key="1">
    <citation type="submission" date="2019-06" db="EMBL/GenBank/DDBJ databases">
        <title>Genomic Encyclopedia of Type Strains, Phase IV (KMG-V): Genome sequencing to study the core and pangenomes of soil and plant-associated prokaryotes.</title>
        <authorList>
            <person name="Whitman W."/>
        </authorList>
    </citation>
    <scope>NUCLEOTIDE SEQUENCE [LARGE SCALE GENOMIC DNA]</scope>
    <source>
        <strain evidence="6 7">BR 11622</strain>
    </source>
</reference>
<evidence type="ECO:0000256" key="4">
    <source>
        <dbReference type="ARBA" id="ARBA00023014"/>
    </source>
</evidence>
<dbReference type="GO" id="GO:0046872">
    <property type="term" value="F:metal ion binding"/>
    <property type="evidence" value="ECO:0007669"/>
    <property type="project" value="UniProtKB-KW"/>
</dbReference>
<dbReference type="EMBL" id="VITR01000011">
    <property type="protein sequence ID" value="TWB39152.1"/>
    <property type="molecule type" value="Genomic_DNA"/>
</dbReference>
<keyword evidence="2" id="KW-0479">Metal-binding</keyword>
<dbReference type="RefSeq" id="WP_145734538.1">
    <property type="nucleotide sequence ID" value="NZ_VITR01000011.1"/>
</dbReference>
<dbReference type="AlphaFoldDB" id="A0A560GYQ8"/>
<sequence length="138" mass="15018">MSATYVLCRLDDIPSRKARGFQLLRVDDDGGHRPWGVIVIRWGRQVVGYVNRCPHNGVPLDWERNQFLDPDGTRLMCGKHGALFDLGSGLCVDGPCRGAALQPVTLSVEDGDICVTGVTLVEDEELDGDLPPCEAEGV</sequence>
<dbReference type="CDD" id="cd03467">
    <property type="entry name" value="Rieske"/>
    <property type="match status" value="1"/>
</dbReference>
<keyword evidence="4" id="KW-0411">Iron-sulfur</keyword>
<keyword evidence="7" id="KW-1185">Reference proteome</keyword>
<dbReference type="Proteomes" id="UP000315751">
    <property type="component" value="Unassembled WGS sequence"/>
</dbReference>
<evidence type="ECO:0000256" key="1">
    <source>
        <dbReference type="ARBA" id="ARBA00022714"/>
    </source>
</evidence>
<dbReference type="Pfam" id="PF00355">
    <property type="entry name" value="Rieske"/>
    <property type="match status" value="1"/>
</dbReference>
<comment type="caution">
    <text evidence="6">The sequence shown here is derived from an EMBL/GenBank/DDBJ whole genome shotgun (WGS) entry which is preliminary data.</text>
</comment>
<evidence type="ECO:0000256" key="3">
    <source>
        <dbReference type="ARBA" id="ARBA00023004"/>
    </source>
</evidence>
<name>A0A560GYQ8_9PROT</name>
<dbReference type="Gene3D" id="2.102.10.10">
    <property type="entry name" value="Rieske [2Fe-2S] iron-sulphur domain"/>
    <property type="match status" value="1"/>
</dbReference>
<dbReference type="PANTHER" id="PTHR40261:SF1">
    <property type="entry name" value="RIESKE DOMAIN-CONTAINING PROTEIN"/>
    <property type="match status" value="1"/>
</dbReference>
<dbReference type="GO" id="GO:0051537">
    <property type="term" value="F:2 iron, 2 sulfur cluster binding"/>
    <property type="evidence" value="ECO:0007669"/>
    <property type="project" value="UniProtKB-KW"/>
</dbReference>
<accession>A0A560GYQ8</accession>
<evidence type="ECO:0000259" key="5">
    <source>
        <dbReference type="PROSITE" id="PS51296"/>
    </source>
</evidence>
<dbReference type="PROSITE" id="PS51296">
    <property type="entry name" value="RIESKE"/>
    <property type="match status" value="1"/>
</dbReference>
<gene>
    <name evidence="6" type="ORF">FBZ90_111149</name>
</gene>
<feature type="domain" description="Rieske" evidence="5">
    <location>
        <begin position="5"/>
        <end position="115"/>
    </location>
</feature>
<dbReference type="InterPro" id="IPR036922">
    <property type="entry name" value="Rieske_2Fe-2S_sf"/>
</dbReference>
<dbReference type="OrthoDB" id="9800776at2"/>
<organism evidence="6 7">
    <name type="scientific">Nitrospirillum amazonense</name>
    <dbReference type="NCBI Taxonomy" id="28077"/>
    <lineage>
        <taxon>Bacteria</taxon>
        <taxon>Pseudomonadati</taxon>
        <taxon>Pseudomonadota</taxon>
        <taxon>Alphaproteobacteria</taxon>
        <taxon>Rhodospirillales</taxon>
        <taxon>Azospirillaceae</taxon>
        <taxon>Nitrospirillum</taxon>
    </lineage>
</organism>
<evidence type="ECO:0000313" key="6">
    <source>
        <dbReference type="EMBL" id="TWB39152.1"/>
    </source>
</evidence>
<dbReference type="InterPro" id="IPR017941">
    <property type="entry name" value="Rieske_2Fe-2S"/>
</dbReference>
<protein>
    <submittedName>
        <fullName evidence="6">Nitrite reductase/ring-hydroxylating ferredoxin subunit</fullName>
    </submittedName>
</protein>
<keyword evidence="1" id="KW-0001">2Fe-2S</keyword>
<proteinExistence type="predicted"/>
<evidence type="ECO:0000313" key="7">
    <source>
        <dbReference type="Proteomes" id="UP000315751"/>
    </source>
</evidence>
<dbReference type="PANTHER" id="PTHR40261">
    <property type="match status" value="1"/>
</dbReference>
<keyword evidence="3" id="KW-0408">Iron</keyword>
<evidence type="ECO:0000256" key="2">
    <source>
        <dbReference type="ARBA" id="ARBA00022723"/>
    </source>
</evidence>